<dbReference type="Proteomes" id="UP000198876">
    <property type="component" value="Unassembled WGS sequence"/>
</dbReference>
<feature type="compositionally biased region" description="Basic and acidic residues" evidence="1">
    <location>
        <begin position="100"/>
        <end position="114"/>
    </location>
</feature>
<accession>A0A1I2R1T3</accession>
<proteinExistence type="predicted"/>
<evidence type="ECO:0000313" key="4">
    <source>
        <dbReference type="Proteomes" id="UP000198876"/>
    </source>
</evidence>
<dbReference type="Gene3D" id="2.40.50.140">
    <property type="entry name" value="Nucleic acid-binding proteins"/>
    <property type="match status" value="1"/>
</dbReference>
<gene>
    <name evidence="3" type="ORF">SAMN04488063_1716</name>
</gene>
<dbReference type="Gene3D" id="2.40.50.1010">
    <property type="match status" value="1"/>
</dbReference>
<organism evidence="3 4">
    <name type="scientific">Halopelagius inordinatus</name>
    <dbReference type="NCBI Taxonomy" id="553467"/>
    <lineage>
        <taxon>Archaea</taxon>
        <taxon>Methanobacteriati</taxon>
        <taxon>Methanobacteriota</taxon>
        <taxon>Stenosarchaea group</taxon>
        <taxon>Halobacteria</taxon>
        <taxon>Halobacteriales</taxon>
        <taxon>Haloferacaceae</taxon>
    </lineage>
</organism>
<dbReference type="InterPro" id="IPR004365">
    <property type="entry name" value="NA-bd_OB_tRNA"/>
</dbReference>
<dbReference type="InterPro" id="IPR012340">
    <property type="entry name" value="NA-bd_OB-fold"/>
</dbReference>
<feature type="compositionally biased region" description="Acidic residues" evidence="1">
    <location>
        <begin position="160"/>
        <end position="177"/>
    </location>
</feature>
<keyword evidence="3" id="KW-0540">Nuclease</keyword>
<feature type="domain" description="S1 motif" evidence="2">
    <location>
        <begin position="25"/>
        <end position="92"/>
    </location>
</feature>
<feature type="compositionally biased region" description="Basic and acidic residues" evidence="1">
    <location>
        <begin position="184"/>
        <end position="194"/>
    </location>
</feature>
<evidence type="ECO:0000259" key="2">
    <source>
        <dbReference type="PROSITE" id="PS50126"/>
    </source>
</evidence>
<dbReference type="Pfam" id="PF00575">
    <property type="entry name" value="S1"/>
    <property type="match status" value="1"/>
</dbReference>
<keyword evidence="3" id="KW-0378">Hydrolase</keyword>
<evidence type="ECO:0000256" key="1">
    <source>
        <dbReference type="SAM" id="MobiDB-lite"/>
    </source>
</evidence>
<keyword evidence="4" id="KW-1185">Reference proteome</keyword>
<dbReference type="EMBL" id="FOOQ01000002">
    <property type="protein sequence ID" value="SFG33459.1"/>
    <property type="molecule type" value="Genomic_DNA"/>
</dbReference>
<dbReference type="InterPro" id="IPR003029">
    <property type="entry name" value="S1_domain"/>
</dbReference>
<dbReference type="RefSeq" id="WP_092891235.1">
    <property type="nucleotide sequence ID" value="NZ_FOOQ01000002.1"/>
</dbReference>
<dbReference type="InterPro" id="IPR038763">
    <property type="entry name" value="DHH_sf"/>
</dbReference>
<dbReference type="AlphaFoldDB" id="A0A1I2R1T3"/>
<feature type="compositionally biased region" description="Acidic residues" evidence="1">
    <location>
        <begin position="141"/>
        <end position="151"/>
    </location>
</feature>
<protein>
    <submittedName>
        <fullName evidence="3">RecJ-like exonuclease, contains DnaJ-type Zn finger domain</fullName>
    </submittedName>
</protein>
<dbReference type="SMART" id="SM00316">
    <property type="entry name" value="S1"/>
    <property type="match status" value="1"/>
</dbReference>
<feature type="region of interest" description="Disordered" evidence="1">
    <location>
        <begin position="100"/>
        <end position="227"/>
    </location>
</feature>
<name>A0A1I2R1T3_9EURY</name>
<dbReference type="OrthoDB" id="60224at2157"/>
<dbReference type="STRING" id="553467.SAMN04488063_1716"/>
<dbReference type="CDD" id="cd04487">
    <property type="entry name" value="RecJ_OBF2_like"/>
    <property type="match status" value="1"/>
</dbReference>
<feature type="compositionally biased region" description="Acidic residues" evidence="1">
    <location>
        <begin position="195"/>
        <end position="219"/>
    </location>
</feature>
<dbReference type="SUPFAM" id="SSF64182">
    <property type="entry name" value="DHH phosphoesterases"/>
    <property type="match status" value="1"/>
</dbReference>
<evidence type="ECO:0000313" key="3">
    <source>
        <dbReference type="EMBL" id="SFG33459.1"/>
    </source>
</evidence>
<sequence length="723" mass="78121">MDWITHEEDVWFEFRGNSPQQLTPGRYYKGTVDGFAEFGVFVDLSPGVTGLLHRSELDRRLETLDWESGDTVFVQVKNIRDNGNIDLGWSIRQAEREFRGARIHDPNGDADGEKITSTSDDDGPVKTKPKDLSQPARSQNGEDEATDDDETASASASASAEDDESASDSDSASDDESGSARAETQAEARSRSDSADVDVTDESDDDRTDADEGDADADESADRVSVDSLADRVGDVVTIEGTIASARQTGGPTIFEVRDETGTVDCAAFVEAGVRAYPEVDEGDAVRLTGEVERRRGELQVETEDLVVLSDDEADEIEKRLDDALSAKARPDDVTALAAHDPVDAVSDQLLDAAETVRRAVLQSRPIVVRHAATADGYVAGAAVERAVLPLIEDEHARDDAQYHYFVRRPLDEAVYGMDAATNDVTRMLQDRDRHDEKLPLVLLVGTGGTTESLDGLGLLGVYDAERVVVEAADADEEVQEEAEVLVNPGLAGADAHDLSTGALGATLAATVNEDVRDDVAHLPAVSYWEDTPEAYVELADEAGVDAERARELREAVALEAYYQSYEDKRELVTDLLFDGDAAGDGGLAGHVAEQFRIKLDDEVETAQANLETRDVEGVTVAVLDADSFTHRYDFPPTSLLVDELHRRNREGDRYVTVAAAMDELFVRSTADIDVRAAAAAARDAVPEGGVTAVGVRENRIEFLSGARDSVIDAVIDAVVDQF</sequence>
<dbReference type="GO" id="GO:0004527">
    <property type="term" value="F:exonuclease activity"/>
    <property type="evidence" value="ECO:0007669"/>
    <property type="project" value="UniProtKB-KW"/>
</dbReference>
<dbReference type="GO" id="GO:0003676">
    <property type="term" value="F:nucleic acid binding"/>
    <property type="evidence" value="ECO:0007669"/>
    <property type="project" value="InterPro"/>
</dbReference>
<reference evidence="4" key="1">
    <citation type="submission" date="2016-10" db="EMBL/GenBank/DDBJ databases">
        <authorList>
            <person name="Varghese N."/>
            <person name="Submissions S."/>
        </authorList>
    </citation>
    <scope>NUCLEOTIDE SEQUENCE [LARGE SCALE GENOMIC DNA]</scope>
    <source>
        <strain evidence="4">CGMCC 1.7739</strain>
    </source>
</reference>
<dbReference type="Pfam" id="PF01336">
    <property type="entry name" value="tRNA_anti-codon"/>
    <property type="match status" value="1"/>
</dbReference>
<keyword evidence="3" id="KW-0269">Exonuclease</keyword>
<dbReference type="PROSITE" id="PS50126">
    <property type="entry name" value="S1"/>
    <property type="match status" value="1"/>
</dbReference>
<dbReference type="SUPFAM" id="SSF50249">
    <property type="entry name" value="Nucleic acid-binding proteins"/>
    <property type="match status" value="2"/>
</dbReference>